<dbReference type="PANTHER" id="PTHR44324:SF6">
    <property type="entry name" value="EF-HAND CALCIUM BINDING DOMAIN 8"/>
    <property type="match status" value="1"/>
</dbReference>
<dbReference type="PaxDb" id="8022-A0A060W632"/>
<dbReference type="PROSITE" id="PS50294">
    <property type="entry name" value="WD_REPEATS_REGION"/>
    <property type="match status" value="2"/>
</dbReference>
<dbReference type="PROSITE" id="PS50082">
    <property type="entry name" value="WD_REPEATS_2"/>
    <property type="match status" value="3"/>
</dbReference>
<dbReference type="Pfam" id="PF00400">
    <property type="entry name" value="WD40"/>
    <property type="match status" value="2"/>
</dbReference>
<name>A0A060W632_ONCMY</name>
<dbReference type="InterPro" id="IPR020472">
    <property type="entry name" value="WD40_PAC1"/>
</dbReference>
<proteinExistence type="predicted"/>
<feature type="repeat" description="WD" evidence="4">
    <location>
        <begin position="203"/>
        <end position="244"/>
    </location>
</feature>
<sequence>MTEVLHILPPQGISGEAERSGKSSDTAEEDMPAEGGVENQINEQHLRRIERMFREADTDGGGAVNLDIIILVQYPMMCVCPRLFSNVPVTGCFDRVVRVWNPYVTNQATSQMKGHCTIITHIAVNGRDNKIISVSKDKNVRVWDLQDSVCLQNIQSRNVNMGCFPITSTYYNHTSNTMVMATYLIGVLRGSMEDANCSVPTATTSHEQPLCAALYNSNFKQVVSGCHAGVVSVWDILTGEKVMQFQTTPERPVEVTAMTFDGPKRRLITGSKDGTLRLWNFNNGALLSELPLVDSNEVTGILYINERIYVSGWSKRVMDNKEEDKMEHRVWNQYHSDDIYSMHAHGSKMLVTASYSGDVIVWNIDSGQAFCRFNASESPLPLLPIRVIEKPGQVVTVMSPDGLGKEDEDDVWLRSMVEFLETVSQTLNPQARRPSCANPAHTNVIQVHVCVCVCVH</sequence>
<dbReference type="Gene3D" id="2.130.10.10">
    <property type="entry name" value="YVTN repeat-like/Quinoprotein amine dehydrogenase"/>
    <property type="match status" value="2"/>
</dbReference>
<evidence type="ECO:0000313" key="6">
    <source>
        <dbReference type="EMBL" id="CDQ60030.1"/>
    </source>
</evidence>
<dbReference type="PROSITE" id="PS00678">
    <property type="entry name" value="WD_REPEATS_1"/>
    <property type="match status" value="2"/>
</dbReference>
<evidence type="ECO:0000256" key="3">
    <source>
        <dbReference type="ARBA" id="ARBA00022737"/>
    </source>
</evidence>
<evidence type="ECO:0000256" key="1">
    <source>
        <dbReference type="ARBA" id="ARBA00014901"/>
    </source>
</evidence>
<evidence type="ECO:0000256" key="2">
    <source>
        <dbReference type="ARBA" id="ARBA00022574"/>
    </source>
</evidence>
<reference evidence="6" key="1">
    <citation type="journal article" date="2014" name="Nat. Commun.">
        <title>The rainbow trout genome provides novel insights into evolution after whole-genome duplication in vertebrates.</title>
        <authorList>
            <person name="Berthelot C."/>
            <person name="Brunet F."/>
            <person name="Chalopin D."/>
            <person name="Juanchich A."/>
            <person name="Bernard M."/>
            <person name="Noel B."/>
            <person name="Bento P."/>
            <person name="Da Silva C."/>
            <person name="Labadie K."/>
            <person name="Alberti A."/>
            <person name="Aury J.M."/>
            <person name="Louis A."/>
            <person name="Dehais P."/>
            <person name="Bardou P."/>
            <person name="Montfort J."/>
            <person name="Klopp C."/>
            <person name="Cabau C."/>
            <person name="Gaspin C."/>
            <person name="Thorgaard G.H."/>
            <person name="Boussaha M."/>
            <person name="Quillet E."/>
            <person name="Guyomard R."/>
            <person name="Galiana D."/>
            <person name="Bobe J."/>
            <person name="Volff J.N."/>
            <person name="Genet C."/>
            <person name="Wincker P."/>
            <person name="Jaillon O."/>
            <person name="Roest Crollius H."/>
            <person name="Guiguen Y."/>
        </authorList>
    </citation>
    <scope>NUCLEOTIDE SEQUENCE [LARGE SCALE GENOMIC DNA]</scope>
</reference>
<dbReference type="InterPro" id="IPR001680">
    <property type="entry name" value="WD40_rpt"/>
</dbReference>
<dbReference type="SMART" id="SM00320">
    <property type="entry name" value="WD40"/>
    <property type="match status" value="4"/>
</dbReference>
<protein>
    <recommendedName>
        <fullName evidence="1">WD repeat-containing protein on Y chromosome</fullName>
    </recommendedName>
</protein>
<dbReference type="PRINTS" id="PR00320">
    <property type="entry name" value="GPROTEINBRPT"/>
</dbReference>
<feature type="repeat" description="WD" evidence="4">
    <location>
        <begin position="255"/>
        <end position="289"/>
    </location>
</feature>
<dbReference type="InterPro" id="IPR051242">
    <property type="entry name" value="WD-EF-hand_domain"/>
</dbReference>
<evidence type="ECO:0000256" key="4">
    <source>
        <dbReference type="PROSITE-ProRule" id="PRU00221"/>
    </source>
</evidence>
<dbReference type="InterPro" id="IPR015943">
    <property type="entry name" value="WD40/YVTN_repeat-like_dom_sf"/>
</dbReference>
<organism evidence="6 7">
    <name type="scientific">Oncorhynchus mykiss</name>
    <name type="common">Rainbow trout</name>
    <name type="synonym">Salmo gairdneri</name>
    <dbReference type="NCBI Taxonomy" id="8022"/>
    <lineage>
        <taxon>Eukaryota</taxon>
        <taxon>Metazoa</taxon>
        <taxon>Chordata</taxon>
        <taxon>Craniata</taxon>
        <taxon>Vertebrata</taxon>
        <taxon>Euteleostomi</taxon>
        <taxon>Actinopterygii</taxon>
        <taxon>Neopterygii</taxon>
        <taxon>Teleostei</taxon>
        <taxon>Protacanthopterygii</taxon>
        <taxon>Salmoniformes</taxon>
        <taxon>Salmonidae</taxon>
        <taxon>Salmoninae</taxon>
        <taxon>Oncorhynchus</taxon>
    </lineage>
</organism>
<keyword evidence="3" id="KW-0677">Repeat</keyword>
<dbReference type="SUPFAM" id="SSF50998">
    <property type="entry name" value="Quinoprotein alcohol dehydrogenase-like"/>
    <property type="match status" value="1"/>
</dbReference>
<dbReference type="InterPro" id="IPR019775">
    <property type="entry name" value="WD40_repeat_CS"/>
</dbReference>
<evidence type="ECO:0000256" key="5">
    <source>
        <dbReference type="SAM" id="MobiDB-lite"/>
    </source>
</evidence>
<gene>
    <name evidence="6" type="ORF">GSONMT00080990001</name>
</gene>
<dbReference type="Proteomes" id="UP000193380">
    <property type="component" value="Unassembled WGS sequence"/>
</dbReference>
<accession>A0A060W632</accession>
<dbReference type="PANTHER" id="PTHR44324">
    <property type="entry name" value="WD40 REPEAT DOMAIN 95"/>
    <property type="match status" value="1"/>
</dbReference>
<evidence type="ECO:0000313" key="7">
    <source>
        <dbReference type="Proteomes" id="UP000193380"/>
    </source>
</evidence>
<dbReference type="InterPro" id="IPR011047">
    <property type="entry name" value="Quinoprotein_ADH-like_sf"/>
</dbReference>
<feature type="repeat" description="WD" evidence="4">
    <location>
        <begin position="112"/>
        <end position="153"/>
    </location>
</feature>
<reference evidence="6" key="2">
    <citation type="submission" date="2014-03" db="EMBL/GenBank/DDBJ databases">
        <authorList>
            <person name="Genoscope - CEA"/>
        </authorList>
    </citation>
    <scope>NUCLEOTIDE SEQUENCE</scope>
</reference>
<dbReference type="STRING" id="8022.A0A060W632"/>
<feature type="region of interest" description="Disordered" evidence="5">
    <location>
        <begin position="1"/>
        <end position="40"/>
    </location>
</feature>
<dbReference type="AlphaFoldDB" id="A0A060W632"/>
<keyword evidence="2 4" id="KW-0853">WD repeat</keyword>
<dbReference type="EMBL" id="FR904339">
    <property type="protein sequence ID" value="CDQ60030.1"/>
    <property type="molecule type" value="Genomic_DNA"/>
</dbReference>